<organism evidence="1 2">
    <name type="scientific">Molorchus minor</name>
    <dbReference type="NCBI Taxonomy" id="1323400"/>
    <lineage>
        <taxon>Eukaryota</taxon>
        <taxon>Metazoa</taxon>
        <taxon>Ecdysozoa</taxon>
        <taxon>Arthropoda</taxon>
        <taxon>Hexapoda</taxon>
        <taxon>Insecta</taxon>
        <taxon>Pterygota</taxon>
        <taxon>Neoptera</taxon>
        <taxon>Endopterygota</taxon>
        <taxon>Coleoptera</taxon>
        <taxon>Polyphaga</taxon>
        <taxon>Cucujiformia</taxon>
        <taxon>Chrysomeloidea</taxon>
        <taxon>Cerambycidae</taxon>
        <taxon>Lamiinae</taxon>
        <taxon>Monochamini</taxon>
        <taxon>Molorchus</taxon>
    </lineage>
</organism>
<accession>A0ABQ9IVK9</accession>
<dbReference type="Proteomes" id="UP001162164">
    <property type="component" value="Unassembled WGS sequence"/>
</dbReference>
<keyword evidence="2" id="KW-1185">Reference proteome</keyword>
<reference evidence="1" key="1">
    <citation type="journal article" date="2023" name="Insect Mol. Biol.">
        <title>Genome sequencing provides insights into the evolution of gene families encoding plant cell wall-degrading enzymes in longhorned beetles.</title>
        <authorList>
            <person name="Shin N.R."/>
            <person name="Okamura Y."/>
            <person name="Kirsch R."/>
            <person name="Pauchet Y."/>
        </authorList>
    </citation>
    <scope>NUCLEOTIDE SEQUENCE</scope>
    <source>
        <strain evidence="1">MMC_N1</strain>
    </source>
</reference>
<dbReference type="EMBL" id="JAPWTJ010002260">
    <property type="protein sequence ID" value="KAJ8966989.1"/>
    <property type="molecule type" value="Genomic_DNA"/>
</dbReference>
<evidence type="ECO:0000313" key="2">
    <source>
        <dbReference type="Proteomes" id="UP001162164"/>
    </source>
</evidence>
<comment type="caution">
    <text evidence="1">The sequence shown here is derived from an EMBL/GenBank/DDBJ whole genome shotgun (WGS) entry which is preliminary data.</text>
</comment>
<proteinExistence type="predicted"/>
<evidence type="ECO:0000313" key="1">
    <source>
        <dbReference type="EMBL" id="KAJ8966989.1"/>
    </source>
</evidence>
<sequence length="600" mass="70192">MSPLKMVAKKKLEHIFPRNKRNRRVIQPNPKIARSITFDDCDKEKEGLMQKNPPLKPEVRLSSFETGDAGVLSDIYSKYLPNWLEFGFTINTPSVKKHRINIVNRHLPDVIIGELMNMLQDSPKAFSSIPTDYLKSRSGDVFIPYVASNLIQKFVIVSRNVEQWLATISMDGSVKYPENISPHSLKHSQKFIPTVWNDTFIPRQKILWVSVESDNIVVYMYNWAKDNIDKLISNCSNLGLWLCVRSCFLNSITSQKLGLFHNQPLIRKCFLIPNNPYSSLIGNFECMSTFPKDHSHKRNQSAYNLPSTLEAFRDNFRMSKYTSPDPVLTFTLEMREMKNLEKKSREEMKTLHSMYQSRTSTTTVPQILLLMQNSRIVHYCHTPLLFLPRWRIKTASTRDHTLYPSYLDDKMASDEKEKWHKELCYGFFTDYRNYLQLLGFMPLQIDNPHAATGTWIKDKSTYNNVFYIQKTILGGILIFTVEFCEPFFVTKLHAIECNRLQNISSRASINRFTLSFLDECDRVKILMHLHSFTYDYHLRCIYNYISNNPTVNRLSERYNVHQFLDDFMKYYNKAPNFARNLVHADTLTIKKPGYGRQTTI</sequence>
<dbReference type="PANTHER" id="PTHR14918:SF3">
    <property type="entry name" value="KICSTOR COMPLEX PROTEIN SZT2"/>
    <property type="match status" value="1"/>
</dbReference>
<gene>
    <name evidence="1" type="ORF">NQ317_011189</name>
</gene>
<dbReference type="InterPro" id="IPR033228">
    <property type="entry name" value="SZT2"/>
</dbReference>
<name>A0ABQ9IVK9_9CUCU</name>
<protein>
    <submittedName>
        <fullName evidence="1">Uncharacterized protein</fullName>
    </submittedName>
</protein>
<dbReference type="PANTHER" id="PTHR14918">
    <property type="entry name" value="KICSTOR COMPLEX PROTEIN SZT2"/>
    <property type="match status" value="1"/>
</dbReference>